<accession>A0A7Z0TYI9</accession>
<dbReference type="RefSeq" id="WP_180544625.1">
    <property type="nucleotide sequence ID" value="NZ_JACCJZ010000013.1"/>
</dbReference>
<reference evidence="1 2" key="1">
    <citation type="submission" date="2020-07" db="EMBL/GenBank/DDBJ databases">
        <title>isolation of Luteimonas sp. SJ-16.</title>
        <authorList>
            <person name="Huang X.-X."/>
            <person name="Xu L."/>
            <person name="Sun J.-Q."/>
        </authorList>
    </citation>
    <scope>NUCLEOTIDE SEQUENCE [LARGE SCALE GENOMIC DNA]</scope>
    <source>
        <strain evidence="1 2">SJ-16</strain>
    </source>
</reference>
<protein>
    <submittedName>
        <fullName evidence="1">ABC transporter substrate-binding protein</fullName>
    </submittedName>
</protein>
<dbReference type="AlphaFoldDB" id="A0A7Z0TYI9"/>
<dbReference type="Gene3D" id="3.40.190.10">
    <property type="entry name" value="Periplasmic binding protein-like II"/>
    <property type="match status" value="1"/>
</dbReference>
<sequence length="151" mass="16584">MGRTWPYLLVLLSCGCDPFPREAQGSAARARDTLRVGLSHDPPYVDVATGDAPHGAEVRVIEAFAAARGAKIEWVTEGHEALMEALLDHRLHMVAGGHSARSPWDGVAWSRSVRIDAGPGHPVERRWALPPGENAWQLEVDRYLHAQRAPE</sequence>
<dbReference type="EMBL" id="JACCJZ010000013">
    <property type="protein sequence ID" value="NYZ62407.1"/>
    <property type="molecule type" value="Genomic_DNA"/>
</dbReference>
<dbReference type="SUPFAM" id="SSF53850">
    <property type="entry name" value="Periplasmic binding protein-like II"/>
    <property type="match status" value="1"/>
</dbReference>
<organism evidence="1 2">
    <name type="scientific">Luteimonas deserti</name>
    <dbReference type="NCBI Taxonomy" id="2752306"/>
    <lineage>
        <taxon>Bacteria</taxon>
        <taxon>Pseudomonadati</taxon>
        <taxon>Pseudomonadota</taxon>
        <taxon>Gammaproteobacteria</taxon>
        <taxon>Lysobacterales</taxon>
        <taxon>Lysobacteraceae</taxon>
        <taxon>Luteimonas</taxon>
    </lineage>
</organism>
<evidence type="ECO:0000313" key="2">
    <source>
        <dbReference type="Proteomes" id="UP000589896"/>
    </source>
</evidence>
<name>A0A7Z0TYI9_9GAMM</name>
<dbReference type="Proteomes" id="UP000589896">
    <property type="component" value="Unassembled WGS sequence"/>
</dbReference>
<comment type="caution">
    <text evidence="1">The sequence shown here is derived from an EMBL/GenBank/DDBJ whole genome shotgun (WGS) entry which is preliminary data.</text>
</comment>
<proteinExistence type="predicted"/>
<gene>
    <name evidence="1" type="ORF">H0E82_06475</name>
</gene>
<dbReference type="PROSITE" id="PS51257">
    <property type="entry name" value="PROKAR_LIPOPROTEIN"/>
    <property type="match status" value="1"/>
</dbReference>
<keyword evidence="2" id="KW-1185">Reference proteome</keyword>
<evidence type="ECO:0000313" key="1">
    <source>
        <dbReference type="EMBL" id="NYZ62407.1"/>
    </source>
</evidence>